<dbReference type="GO" id="GO:0005886">
    <property type="term" value="C:plasma membrane"/>
    <property type="evidence" value="ECO:0007669"/>
    <property type="project" value="TreeGrafter"/>
</dbReference>
<dbReference type="SUPFAM" id="SSF56801">
    <property type="entry name" value="Acetyl-CoA synthetase-like"/>
    <property type="match status" value="1"/>
</dbReference>
<dbReference type="InterPro" id="IPR025110">
    <property type="entry name" value="AMP-bd_C"/>
</dbReference>
<keyword evidence="9" id="KW-1185">Reference proteome</keyword>
<evidence type="ECO:0000259" key="6">
    <source>
        <dbReference type="Pfam" id="PF00550"/>
    </source>
</evidence>
<dbReference type="InterPro" id="IPR042099">
    <property type="entry name" value="ANL_N_sf"/>
</dbReference>
<dbReference type="InterPro" id="IPR009081">
    <property type="entry name" value="PP-bd_ACP"/>
</dbReference>
<evidence type="ECO:0000256" key="2">
    <source>
        <dbReference type="ARBA" id="ARBA00022598"/>
    </source>
</evidence>
<gene>
    <name evidence="8" type="ORF">CY0110_24071</name>
</gene>
<dbReference type="InterPro" id="IPR036736">
    <property type="entry name" value="ACP-like_sf"/>
</dbReference>
<dbReference type="Gene3D" id="3.40.50.12780">
    <property type="entry name" value="N-terminal domain of ligase-like"/>
    <property type="match status" value="1"/>
</dbReference>
<keyword evidence="4" id="KW-0443">Lipid metabolism</keyword>
<dbReference type="InterPro" id="IPR040097">
    <property type="entry name" value="FAAL/FAAC"/>
</dbReference>
<dbReference type="PANTHER" id="PTHR22754">
    <property type="entry name" value="DISCO-INTERACTING PROTEIN 2 DIP2 -RELATED"/>
    <property type="match status" value="1"/>
</dbReference>
<evidence type="ECO:0000256" key="1">
    <source>
        <dbReference type="ARBA" id="ARBA00006432"/>
    </source>
</evidence>
<name>A3ILP8_9CHRO</name>
<dbReference type="InterPro" id="IPR020845">
    <property type="entry name" value="AMP-binding_CS"/>
</dbReference>
<dbReference type="Gene3D" id="3.30.300.30">
    <property type="match status" value="1"/>
</dbReference>
<evidence type="ECO:0000256" key="4">
    <source>
        <dbReference type="ARBA" id="ARBA00023098"/>
    </source>
</evidence>
<feature type="domain" description="Carrier" evidence="6">
    <location>
        <begin position="623"/>
        <end position="678"/>
    </location>
</feature>
<comment type="similarity">
    <text evidence="1">Belongs to the ATP-dependent AMP-binding enzyme family.</text>
</comment>
<dbReference type="CDD" id="cd05931">
    <property type="entry name" value="FAAL"/>
    <property type="match status" value="1"/>
</dbReference>
<dbReference type="AlphaFoldDB" id="A3ILP8"/>
<dbReference type="GO" id="GO:0071766">
    <property type="term" value="P:Actinobacterium-type cell wall biogenesis"/>
    <property type="evidence" value="ECO:0007669"/>
    <property type="project" value="UniProtKB-ARBA"/>
</dbReference>
<keyword evidence="3" id="KW-0276">Fatty acid metabolism</keyword>
<evidence type="ECO:0000313" key="8">
    <source>
        <dbReference type="EMBL" id="EAZ92699.1"/>
    </source>
</evidence>
<dbReference type="PROSITE" id="PS00455">
    <property type="entry name" value="AMP_BINDING"/>
    <property type="match status" value="1"/>
</dbReference>
<dbReference type="OrthoDB" id="9803968at2"/>
<accession>A3ILP8</accession>
<reference evidence="8 9" key="1">
    <citation type="submission" date="2007-03" db="EMBL/GenBank/DDBJ databases">
        <authorList>
            <person name="Stal L."/>
            <person name="Ferriera S."/>
            <person name="Johnson J."/>
            <person name="Kravitz S."/>
            <person name="Beeson K."/>
            <person name="Sutton G."/>
            <person name="Rogers Y.-H."/>
            <person name="Friedman R."/>
            <person name="Frazier M."/>
            <person name="Venter J.C."/>
        </authorList>
    </citation>
    <scope>NUCLEOTIDE SEQUENCE [LARGE SCALE GENOMIC DNA]</scope>
    <source>
        <strain evidence="8 9">CCY0110</strain>
    </source>
</reference>
<dbReference type="Pfam" id="PF00550">
    <property type="entry name" value="PP-binding"/>
    <property type="match status" value="1"/>
</dbReference>
<dbReference type="InterPro" id="IPR045851">
    <property type="entry name" value="AMP-bd_C_sf"/>
</dbReference>
<dbReference type="GO" id="GO:0070566">
    <property type="term" value="F:adenylyltransferase activity"/>
    <property type="evidence" value="ECO:0007669"/>
    <property type="project" value="TreeGrafter"/>
</dbReference>
<sequence length="689" mass="76928">MTVQTFKTLGQVLTHWSQIQPEHKAYTMLDNNGVEESHITYGELHSQAKKIAQTLLGSGLQSRNVILLYPPGIDFIIAFFGCLYAGVIPAPIHAPKRNRSNQKIASLVHSIDAAAILVPEAQKETYDQILSKEENWPEELPYIVTDRLFNLSPLATPELPDLDGSTLAFLQFTSGSTSLPKGVMISHSNCLSNLEMALSVTSATPESTFVSWLPHYHDLGLVAHLLHSFYGGSHCVILAPTTFVSRPLEWLRAITNYGGQYTGAPNFAYQLCVDKIRPEEQKNLDLSCLRMAINAAEPINAQTLLDFSEKFAENGFKPQMFLPAYGMAEGTVFISSGTLEQEPVYLEIDLDILGKDNIAVETNNDTHKKRLVGCGHGKLGEQLFIIDPQRNCEVPRYHVGEVWVTGPNIMAGYYQNPEATAKTLVSQKGDRLYLRTGDLGFMDEDGELYITGRLKDLIIVNGVNYYPQDIEICVGQAHKDIRSGCVIAFSVPGKTAEELVIVAELNKAGMTKMGQSGYLEEMVEAISSKIGEEFELSVTQLVFLRIGRIPKTSSGKLQRQQCKQMFLQESLDVLGRWTQSDGTQESQEAIHTQHLEKTFDEIMSMGFTHLQVFTNLMQMFTKDYEVKMVEFDLEKPLLVYGIDSVKLTEIHRQLQRKLECSLPIEVFCENKNVKGMLNEIVGAMSNNSH</sequence>
<dbReference type="RefSeq" id="WP_008274271.1">
    <property type="nucleotide sequence ID" value="NZ_AAXW01000005.1"/>
</dbReference>
<dbReference type="FunFam" id="3.40.50.12780:FF:000013">
    <property type="entry name" value="Long-chain-fatty-acid--AMP ligase FadD32"/>
    <property type="match status" value="1"/>
</dbReference>
<comment type="caution">
    <text evidence="8">The sequence shown here is derived from an EMBL/GenBank/DDBJ whole genome shotgun (WGS) entry which is preliminary data.</text>
</comment>
<proteinExistence type="inferred from homology"/>
<dbReference type="Pfam" id="PF23024">
    <property type="entry name" value="AMP-dom_DIP2-like"/>
    <property type="match status" value="1"/>
</dbReference>
<evidence type="ECO:0000259" key="7">
    <source>
        <dbReference type="Pfam" id="PF23024"/>
    </source>
</evidence>
<protein>
    <submittedName>
        <fullName evidence="8">Beta-ketoacyl synthase</fullName>
    </submittedName>
</protein>
<evidence type="ECO:0000313" key="9">
    <source>
        <dbReference type="Proteomes" id="UP000003781"/>
    </source>
</evidence>
<organism evidence="8 9">
    <name type="scientific">Crocosphaera chwakensis CCY0110</name>
    <dbReference type="NCBI Taxonomy" id="391612"/>
    <lineage>
        <taxon>Bacteria</taxon>
        <taxon>Bacillati</taxon>
        <taxon>Cyanobacteriota</taxon>
        <taxon>Cyanophyceae</taxon>
        <taxon>Oscillatoriophycideae</taxon>
        <taxon>Chroococcales</taxon>
        <taxon>Aphanothecaceae</taxon>
        <taxon>Crocosphaera</taxon>
        <taxon>Crocosphaera chwakensis</taxon>
    </lineage>
</organism>
<feature type="domain" description="AMP-dependent synthetase/ligase" evidence="5">
    <location>
        <begin position="16"/>
        <end position="414"/>
    </location>
</feature>
<dbReference type="EMBL" id="AAXW01000005">
    <property type="protein sequence ID" value="EAZ92699.1"/>
    <property type="molecule type" value="Genomic_DNA"/>
</dbReference>
<dbReference type="Proteomes" id="UP000003781">
    <property type="component" value="Unassembled WGS sequence"/>
</dbReference>
<dbReference type="GO" id="GO:0006633">
    <property type="term" value="P:fatty acid biosynthetic process"/>
    <property type="evidence" value="ECO:0007669"/>
    <property type="project" value="TreeGrafter"/>
</dbReference>
<feature type="domain" description="AMP-binding enzyme C-terminal" evidence="7">
    <location>
        <begin position="456"/>
        <end position="572"/>
    </location>
</feature>
<dbReference type="SUPFAM" id="SSF47336">
    <property type="entry name" value="ACP-like"/>
    <property type="match status" value="1"/>
</dbReference>
<dbReference type="eggNOG" id="COG0318">
    <property type="taxonomic scope" value="Bacteria"/>
</dbReference>
<dbReference type="Pfam" id="PF00501">
    <property type="entry name" value="AMP-binding"/>
    <property type="match status" value="1"/>
</dbReference>
<dbReference type="InterPro" id="IPR000873">
    <property type="entry name" value="AMP-dep_synth/lig_dom"/>
</dbReference>
<dbReference type="PANTHER" id="PTHR22754:SF32">
    <property type="entry name" value="DISCO-INTERACTING PROTEIN 2"/>
    <property type="match status" value="1"/>
</dbReference>
<evidence type="ECO:0000259" key="5">
    <source>
        <dbReference type="Pfam" id="PF00501"/>
    </source>
</evidence>
<dbReference type="GO" id="GO:0016874">
    <property type="term" value="F:ligase activity"/>
    <property type="evidence" value="ECO:0007669"/>
    <property type="project" value="UniProtKB-KW"/>
</dbReference>
<keyword evidence="2" id="KW-0436">Ligase</keyword>
<evidence type="ECO:0000256" key="3">
    <source>
        <dbReference type="ARBA" id="ARBA00022832"/>
    </source>
</evidence>